<keyword evidence="2 6" id="KW-0812">Transmembrane</keyword>
<comment type="caution">
    <text evidence="8">The sequence shown here is derived from an EMBL/GenBank/DDBJ whole genome shotgun (WGS) entry which is preliminary data.</text>
</comment>
<feature type="region of interest" description="Disordered" evidence="5">
    <location>
        <begin position="69"/>
        <end position="93"/>
    </location>
</feature>
<evidence type="ECO:0000259" key="7">
    <source>
        <dbReference type="Pfam" id="PF24763"/>
    </source>
</evidence>
<evidence type="ECO:0000256" key="6">
    <source>
        <dbReference type="SAM" id="Phobius"/>
    </source>
</evidence>
<evidence type="ECO:0000313" key="8">
    <source>
        <dbReference type="EMBL" id="EIE19145.1"/>
    </source>
</evidence>
<feature type="domain" description="CGL160/ATPI" evidence="7">
    <location>
        <begin position="153"/>
        <end position="283"/>
    </location>
</feature>
<evidence type="ECO:0000256" key="4">
    <source>
        <dbReference type="ARBA" id="ARBA00023136"/>
    </source>
</evidence>
<evidence type="ECO:0000256" key="1">
    <source>
        <dbReference type="ARBA" id="ARBA00004141"/>
    </source>
</evidence>
<feature type="transmembrane region" description="Helical" evidence="6">
    <location>
        <begin position="192"/>
        <end position="208"/>
    </location>
</feature>
<evidence type="ECO:0000256" key="2">
    <source>
        <dbReference type="ARBA" id="ARBA00022692"/>
    </source>
</evidence>
<organism evidence="8 9">
    <name type="scientific">Coccomyxa subellipsoidea (strain C-169)</name>
    <name type="common">Green microalga</name>
    <dbReference type="NCBI Taxonomy" id="574566"/>
    <lineage>
        <taxon>Eukaryota</taxon>
        <taxon>Viridiplantae</taxon>
        <taxon>Chlorophyta</taxon>
        <taxon>core chlorophytes</taxon>
        <taxon>Trebouxiophyceae</taxon>
        <taxon>Trebouxiophyceae incertae sedis</taxon>
        <taxon>Coccomyxaceae</taxon>
        <taxon>Coccomyxa</taxon>
        <taxon>Coccomyxa subellipsoidea</taxon>
    </lineage>
</organism>
<dbReference type="EMBL" id="AGSI01000020">
    <property type="protein sequence ID" value="EIE19145.1"/>
    <property type="molecule type" value="Genomic_DNA"/>
</dbReference>
<evidence type="ECO:0000256" key="5">
    <source>
        <dbReference type="SAM" id="MobiDB-lite"/>
    </source>
</evidence>
<dbReference type="RefSeq" id="XP_005643689.1">
    <property type="nucleotide sequence ID" value="XM_005643632.1"/>
</dbReference>
<accession>I0YL76</accession>
<gene>
    <name evidence="8" type="ORF">COCSUDRAFT_59628</name>
</gene>
<dbReference type="GO" id="GO:0016020">
    <property type="term" value="C:membrane"/>
    <property type="evidence" value="ECO:0007669"/>
    <property type="project" value="UniProtKB-SubCell"/>
</dbReference>
<sequence length="314" mass="34062">MVADYTKRGGRYTSDFIWNTKWKDQLDLEISTKEAKKRAAEEEEEARAGGLSFSRVADLNSMDVDLSEQLRPRKSQEPSQQATPSSRSGTSAAASVAAQRRILYERGRQKAGFENVAPTQGESRRWERSGRFSKKVVSTASTAPDEVAAQAARAEAERIAYEALKQGLFRWSLGTTALCFAAAFTFYSRDTAASYGLGAVGGLMYLRLLNRSVDGMGASFLGAAGGQARLLIPVILALAYNRHVQTCNSVWHGLGAYERTGVDLELLPMLLGFFTYKAGVVAKQFVDLVGAATRGPQADKLVAGDEAEDVLLGK</sequence>
<dbReference type="PANTHER" id="PTHR34118:SF6">
    <property type="entry name" value="PROTEIN CONSERVED ONLY IN THE GREEN LINEAGE 160, CHLOROPLASTIC"/>
    <property type="match status" value="1"/>
</dbReference>
<reference evidence="8 9" key="1">
    <citation type="journal article" date="2012" name="Genome Biol.">
        <title>The genome of the polar eukaryotic microalga coccomyxa subellipsoidea reveals traits of cold adaptation.</title>
        <authorList>
            <person name="Blanc G."/>
            <person name="Agarkova I."/>
            <person name="Grimwood J."/>
            <person name="Kuo A."/>
            <person name="Brueggeman A."/>
            <person name="Dunigan D."/>
            <person name="Gurnon J."/>
            <person name="Ladunga I."/>
            <person name="Lindquist E."/>
            <person name="Lucas S."/>
            <person name="Pangilinan J."/>
            <person name="Proschold T."/>
            <person name="Salamov A."/>
            <person name="Schmutz J."/>
            <person name="Weeks D."/>
            <person name="Yamada T."/>
            <person name="Claverie J.M."/>
            <person name="Grigoriev I."/>
            <person name="Van Etten J."/>
            <person name="Lomsadze A."/>
            <person name="Borodovsky M."/>
        </authorList>
    </citation>
    <scope>NUCLEOTIDE SEQUENCE [LARGE SCALE GENOMIC DNA]</scope>
    <source>
        <strain evidence="8 9">C-169</strain>
    </source>
</reference>
<feature type="compositionally biased region" description="Polar residues" evidence="5">
    <location>
        <begin position="77"/>
        <end position="93"/>
    </location>
</feature>
<evidence type="ECO:0000256" key="3">
    <source>
        <dbReference type="ARBA" id="ARBA00022989"/>
    </source>
</evidence>
<proteinExistence type="predicted"/>
<dbReference type="Proteomes" id="UP000007264">
    <property type="component" value="Unassembled WGS sequence"/>
</dbReference>
<feature type="region of interest" description="Disordered" evidence="5">
    <location>
        <begin position="34"/>
        <end position="54"/>
    </location>
</feature>
<dbReference type="Pfam" id="PF24763">
    <property type="entry name" value="CGL160_C"/>
    <property type="match status" value="1"/>
</dbReference>
<dbReference type="KEGG" id="csl:COCSUDRAFT_59628"/>
<dbReference type="eggNOG" id="ENOG502QVM8">
    <property type="taxonomic scope" value="Eukaryota"/>
</dbReference>
<dbReference type="InterPro" id="IPR056309">
    <property type="entry name" value="CGL160/ATPI_dom"/>
</dbReference>
<dbReference type="OrthoDB" id="3700at2759"/>
<keyword evidence="9" id="KW-1185">Reference proteome</keyword>
<dbReference type="GeneID" id="17037075"/>
<keyword evidence="3 6" id="KW-1133">Transmembrane helix</keyword>
<protein>
    <recommendedName>
        <fullName evidence="7">CGL160/ATPI domain-containing protein</fullName>
    </recommendedName>
</protein>
<feature type="transmembrane region" description="Helical" evidence="6">
    <location>
        <begin position="168"/>
        <end position="186"/>
    </location>
</feature>
<keyword evidence="4 6" id="KW-0472">Membrane</keyword>
<dbReference type="STRING" id="574566.I0YL76"/>
<name>I0YL76_COCSC</name>
<comment type="subcellular location">
    <subcellularLocation>
        <location evidence="1">Membrane</location>
        <topology evidence="1">Multi-pass membrane protein</topology>
    </subcellularLocation>
</comment>
<evidence type="ECO:0000313" key="9">
    <source>
        <dbReference type="Proteomes" id="UP000007264"/>
    </source>
</evidence>
<dbReference type="AlphaFoldDB" id="I0YL76"/>
<dbReference type="PANTHER" id="PTHR34118">
    <property type="entry name" value="NF-KAPPA-B INHIBITOR-LIKE PROTEIN-RELATED"/>
    <property type="match status" value="1"/>
</dbReference>